<reference evidence="2" key="3">
    <citation type="journal article" date="2017" name="Nature">
        <title>Genome sequence of the progenitor of the wheat D genome Aegilops tauschii.</title>
        <authorList>
            <person name="Luo M.C."/>
            <person name="Gu Y.Q."/>
            <person name="Puiu D."/>
            <person name="Wang H."/>
            <person name="Twardziok S.O."/>
            <person name="Deal K.R."/>
            <person name="Huo N."/>
            <person name="Zhu T."/>
            <person name="Wang L."/>
            <person name="Wang Y."/>
            <person name="McGuire P.E."/>
            <person name="Liu S."/>
            <person name="Long H."/>
            <person name="Ramasamy R.K."/>
            <person name="Rodriguez J.C."/>
            <person name="Van S.L."/>
            <person name="Yuan L."/>
            <person name="Wang Z."/>
            <person name="Xia Z."/>
            <person name="Xiao L."/>
            <person name="Anderson O.D."/>
            <person name="Ouyang S."/>
            <person name="Liang Y."/>
            <person name="Zimin A.V."/>
            <person name="Pertea G."/>
            <person name="Qi P."/>
            <person name="Bennetzen J.L."/>
            <person name="Dai X."/>
            <person name="Dawson M.W."/>
            <person name="Muller H.G."/>
            <person name="Kugler K."/>
            <person name="Rivarola-Duarte L."/>
            <person name="Spannagl M."/>
            <person name="Mayer K.F.X."/>
            <person name="Lu F.H."/>
            <person name="Bevan M.W."/>
            <person name="Leroy P."/>
            <person name="Li P."/>
            <person name="You F.M."/>
            <person name="Sun Q."/>
            <person name="Liu Z."/>
            <person name="Lyons E."/>
            <person name="Wicker T."/>
            <person name="Salzberg S.L."/>
            <person name="Devos K.M."/>
            <person name="Dvorak J."/>
        </authorList>
    </citation>
    <scope>NUCLEOTIDE SEQUENCE [LARGE SCALE GENOMIC DNA]</scope>
    <source>
        <strain evidence="2">cv. AL8/78</strain>
    </source>
</reference>
<dbReference type="Proteomes" id="UP000015105">
    <property type="component" value="Chromosome 7D"/>
</dbReference>
<dbReference type="Pfam" id="PF11834">
    <property type="entry name" value="KHA"/>
    <property type="match status" value="1"/>
</dbReference>
<reference evidence="2" key="5">
    <citation type="journal article" date="2021" name="G3 (Bethesda)">
        <title>Aegilops tauschii genome assembly Aet v5.0 features greater sequence contiguity and improved annotation.</title>
        <authorList>
            <person name="Wang L."/>
            <person name="Zhu T."/>
            <person name="Rodriguez J.C."/>
            <person name="Deal K.R."/>
            <person name="Dubcovsky J."/>
            <person name="McGuire P.E."/>
            <person name="Lux T."/>
            <person name="Spannagl M."/>
            <person name="Mayer K.F.X."/>
            <person name="Baldrich P."/>
            <person name="Meyers B.C."/>
            <person name="Huo N."/>
            <person name="Gu Y.Q."/>
            <person name="Zhou H."/>
            <person name="Devos K.M."/>
            <person name="Bennetzen J.L."/>
            <person name="Unver T."/>
            <person name="Budak H."/>
            <person name="Gulick P.J."/>
            <person name="Galiba G."/>
            <person name="Kalapos B."/>
            <person name="Nelson D.R."/>
            <person name="Li P."/>
            <person name="You F.M."/>
            <person name="Luo M.C."/>
            <person name="Dvorak J."/>
        </authorList>
    </citation>
    <scope>NUCLEOTIDE SEQUENCE [LARGE SCALE GENOMIC DNA]</scope>
    <source>
        <strain evidence="2">cv. AL8/78</strain>
    </source>
</reference>
<dbReference type="AlphaFoldDB" id="A0A453R9Q8"/>
<feature type="domain" description="KHA" evidence="1">
    <location>
        <begin position="5"/>
        <end position="85"/>
    </location>
</feature>
<protein>
    <recommendedName>
        <fullName evidence="1">KHA domain-containing protein</fullName>
    </recommendedName>
</protein>
<proteinExistence type="predicted"/>
<dbReference type="Gramene" id="AET7Gv20509500.25">
    <property type="protein sequence ID" value="AET7Gv20509500.25"/>
    <property type="gene ID" value="AET7Gv20509500"/>
</dbReference>
<keyword evidence="3" id="KW-1185">Reference proteome</keyword>
<evidence type="ECO:0000259" key="1">
    <source>
        <dbReference type="PROSITE" id="PS51490"/>
    </source>
</evidence>
<reference evidence="3" key="1">
    <citation type="journal article" date="2014" name="Science">
        <title>Ancient hybridizations among the ancestral genomes of bread wheat.</title>
        <authorList>
            <consortium name="International Wheat Genome Sequencing Consortium,"/>
            <person name="Marcussen T."/>
            <person name="Sandve S.R."/>
            <person name="Heier L."/>
            <person name="Spannagl M."/>
            <person name="Pfeifer M."/>
            <person name="Jakobsen K.S."/>
            <person name="Wulff B.B."/>
            <person name="Steuernagel B."/>
            <person name="Mayer K.F."/>
            <person name="Olsen O.A."/>
        </authorList>
    </citation>
    <scope>NUCLEOTIDE SEQUENCE [LARGE SCALE GENOMIC DNA]</scope>
    <source>
        <strain evidence="3">cv. AL8/78</strain>
    </source>
</reference>
<evidence type="ECO:0000313" key="3">
    <source>
        <dbReference type="Proteomes" id="UP000015105"/>
    </source>
</evidence>
<sequence>MHPRRCSVFPSHPWDDGAERREGVTLWIPHTIDGLIRSAQEKLGLSGSGLRLLGEDGARVQEVDMVHDGQKLYLVGGDDGVGQSE</sequence>
<dbReference type="EnsemblPlants" id="AET7Gv20509500.25">
    <property type="protein sequence ID" value="AET7Gv20509500.25"/>
    <property type="gene ID" value="AET7Gv20509500"/>
</dbReference>
<reference evidence="3" key="2">
    <citation type="journal article" date="2017" name="Nat. Plants">
        <title>The Aegilops tauschii genome reveals multiple impacts of transposons.</title>
        <authorList>
            <person name="Zhao G."/>
            <person name="Zou C."/>
            <person name="Li K."/>
            <person name="Wang K."/>
            <person name="Li T."/>
            <person name="Gao L."/>
            <person name="Zhang X."/>
            <person name="Wang H."/>
            <person name="Yang Z."/>
            <person name="Liu X."/>
            <person name="Jiang W."/>
            <person name="Mao L."/>
            <person name="Kong X."/>
            <person name="Jiao Y."/>
            <person name="Jia J."/>
        </authorList>
    </citation>
    <scope>NUCLEOTIDE SEQUENCE [LARGE SCALE GENOMIC DNA]</scope>
    <source>
        <strain evidence="3">cv. AL8/78</strain>
    </source>
</reference>
<reference evidence="2" key="4">
    <citation type="submission" date="2019-03" db="UniProtKB">
        <authorList>
            <consortium name="EnsemblPlants"/>
        </authorList>
    </citation>
    <scope>IDENTIFICATION</scope>
</reference>
<name>A0A453R9Q8_AEGTS</name>
<accession>A0A453R9Q8</accession>
<dbReference type="InterPro" id="IPR021789">
    <property type="entry name" value="KHA_dom"/>
</dbReference>
<dbReference type="PROSITE" id="PS51490">
    <property type="entry name" value="KHA"/>
    <property type="match status" value="1"/>
</dbReference>
<evidence type="ECO:0000313" key="2">
    <source>
        <dbReference type="EnsemblPlants" id="AET7Gv20509500.25"/>
    </source>
</evidence>
<organism evidence="2 3">
    <name type="scientific">Aegilops tauschii subsp. strangulata</name>
    <name type="common">Goatgrass</name>
    <dbReference type="NCBI Taxonomy" id="200361"/>
    <lineage>
        <taxon>Eukaryota</taxon>
        <taxon>Viridiplantae</taxon>
        <taxon>Streptophyta</taxon>
        <taxon>Embryophyta</taxon>
        <taxon>Tracheophyta</taxon>
        <taxon>Spermatophyta</taxon>
        <taxon>Magnoliopsida</taxon>
        <taxon>Liliopsida</taxon>
        <taxon>Poales</taxon>
        <taxon>Poaceae</taxon>
        <taxon>BOP clade</taxon>
        <taxon>Pooideae</taxon>
        <taxon>Triticodae</taxon>
        <taxon>Triticeae</taxon>
        <taxon>Triticinae</taxon>
        <taxon>Aegilops</taxon>
    </lineage>
</organism>